<keyword evidence="2" id="KW-1133">Transmembrane helix</keyword>
<evidence type="ECO:0000256" key="1">
    <source>
        <dbReference type="SAM" id="MobiDB-lite"/>
    </source>
</evidence>
<protein>
    <submittedName>
        <fullName evidence="3">Uncharacterized protein</fullName>
    </submittedName>
</protein>
<name>A0A645HIN7_9ZZZZ</name>
<evidence type="ECO:0000256" key="2">
    <source>
        <dbReference type="SAM" id="Phobius"/>
    </source>
</evidence>
<sequence>MPDLRSVPVCENIIENAMFSFISLNIGMVMLLPLLRRKMKTIKIAARNGIKPTLTASEIRIKRRVTNGSSAPESITRAVSLGTTKVRRKTTTAIPTMNIRSGYVSEERSFLRRWISLCISSAAFSSMSGRDADLSPDSTIPTRLSLKPPATRIEVASERPPSTDSLSSV</sequence>
<feature type="region of interest" description="Disordered" evidence="1">
    <location>
        <begin position="127"/>
        <end position="169"/>
    </location>
</feature>
<comment type="caution">
    <text evidence="3">The sequence shown here is derived from an EMBL/GenBank/DDBJ whole genome shotgun (WGS) entry which is preliminary data.</text>
</comment>
<feature type="compositionally biased region" description="Polar residues" evidence="1">
    <location>
        <begin position="160"/>
        <end position="169"/>
    </location>
</feature>
<keyword evidence="2" id="KW-0812">Transmembrane</keyword>
<accession>A0A645HIN7</accession>
<gene>
    <name evidence="3" type="ORF">SDC9_183031</name>
</gene>
<feature type="transmembrane region" description="Helical" evidence="2">
    <location>
        <begin position="17"/>
        <end position="35"/>
    </location>
</feature>
<organism evidence="3">
    <name type="scientific">bioreactor metagenome</name>
    <dbReference type="NCBI Taxonomy" id="1076179"/>
    <lineage>
        <taxon>unclassified sequences</taxon>
        <taxon>metagenomes</taxon>
        <taxon>ecological metagenomes</taxon>
    </lineage>
</organism>
<proteinExistence type="predicted"/>
<keyword evidence="2" id="KW-0472">Membrane</keyword>
<evidence type="ECO:0000313" key="3">
    <source>
        <dbReference type="EMBL" id="MPN35533.1"/>
    </source>
</evidence>
<dbReference type="EMBL" id="VSSQ01089181">
    <property type="protein sequence ID" value="MPN35533.1"/>
    <property type="molecule type" value="Genomic_DNA"/>
</dbReference>
<reference evidence="3" key="1">
    <citation type="submission" date="2019-08" db="EMBL/GenBank/DDBJ databases">
        <authorList>
            <person name="Kucharzyk K."/>
            <person name="Murdoch R.W."/>
            <person name="Higgins S."/>
            <person name="Loffler F."/>
        </authorList>
    </citation>
    <scope>NUCLEOTIDE SEQUENCE</scope>
</reference>
<dbReference type="AlphaFoldDB" id="A0A645HIN7"/>